<name>A0A1I3Y9I9_9PROT</name>
<reference evidence="3" key="1">
    <citation type="submission" date="2016-10" db="EMBL/GenBank/DDBJ databases">
        <authorList>
            <person name="Varghese N."/>
            <person name="Submissions S."/>
        </authorList>
    </citation>
    <scope>NUCLEOTIDE SEQUENCE [LARGE SCALE GENOMIC DNA]</scope>
    <source>
        <strain evidence="3">Nm69</strain>
    </source>
</reference>
<feature type="domain" description="Hemerythrin-like" evidence="1">
    <location>
        <begin position="6"/>
        <end position="139"/>
    </location>
</feature>
<evidence type="ECO:0000313" key="3">
    <source>
        <dbReference type="Proteomes" id="UP000199533"/>
    </source>
</evidence>
<dbReference type="Gene3D" id="1.20.120.520">
    <property type="entry name" value="nmb1532 protein domain like"/>
    <property type="match status" value="1"/>
</dbReference>
<dbReference type="PANTHER" id="PTHR39966:SF1">
    <property type="entry name" value="HEMERYTHRIN-LIKE DOMAIN-CONTAINING PROTEIN"/>
    <property type="match status" value="1"/>
</dbReference>
<dbReference type="PANTHER" id="PTHR39966">
    <property type="entry name" value="BLL2471 PROTEIN-RELATED"/>
    <property type="match status" value="1"/>
</dbReference>
<dbReference type="Proteomes" id="UP000199533">
    <property type="component" value="Unassembled WGS sequence"/>
</dbReference>
<organism evidence="2 3">
    <name type="scientific">Nitrosomonas aestuarii</name>
    <dbReference type="NCBI Taxonomy" id="52441"/>
    <lineage>
        <taxon>Bacteria</taxon>
        <taxon>Pseudomonadati</taxon>
        <taxon>Pseudomonadota</taxon>
        <taxon>Betaproteobacteria</taxon>
        <taxon>Nitrosomonadales</taxon>
        <taxon>Nitrosomonadaceae</taxon>
        <taxon>Nitrosomonas</taxon>
    </lineage>
</organism>
<dbReference type="STRING" id="52441.SAMN05216302_100394"/>
<accession>A0A1I3Y9I9</accession>
<dbReference type="InterPro" id="IPR012312">
    <property type="entry name" value="Hemerythrin-like"/>
</dbReference>
<dbReference type="EMBL" id="FOSP01000003">
    <property type="protein sequence ID" value="SFK28518.1"/>
    <property type="molecule type" value="Genomic_DNA"/>
</dbReference>
<protein>
    <submittedName>
        <fullName evidence="2">Hemerythrin-like domain-containing protein</fullName>
    </submittedName>
</protein>
<evidence type="ECO:0000313" key="2">
    <source>
        <dbReference type="EMBL" id="SFK28518.1"/>
    </source>
</evidence>
<keyword evidence="3" id="KW-1185">Reference proteome</keyword>
<gene>
    <name evidence="2" type="ORF">SAMN05216302_100394</name>
</gene>
<evidence type="ECO:0000259" key="1">
    <source>
        <dbReference type="Pfam" id="PF01814"/>
    </source>
</evidence>
<sequence>MHKIQRQLYTDHHHLQRLLSCLSHEIGCYDYDSKRSADLDIILSALDYIQTYPDKWHHPTENIIFDKLLEKDVQESDLIEQLKDEHEEIMLETKKICELFNSVAEDCIVSAEELLTGARHFIALQRQHLEKENEFIYPLMDTAFSEKEWNEIEKATKLQSDPLFNNPSKKEYDHLYRHILELEKDKQSDQA</sequence>
<dbReference type="GO" id="GO:0005886">
    <property type="term" value="C:plasma membrane"/>
    <property type="evidence" value="ECO:0007669"/>
    <property type="project" value="TreeGrafter"/>
</dbReference>
<proteinExistence type="predicted"/>
<dbReference type="AlphaFoldDB" id="A0A1I3Y9I9"/>
<dbReference type="RefSeq" id="WP_090697061.1">
    <property type="nucleotide sequence ID" value="NZ_FOSP01000003.1"/>
</dbReference>
<dbReference type="OrthoDB" id="7349010at2"/>
<dbReference type="Pfam" id="PF01814">
    <property type="entry name" value="Hemerythrin"/>
    <property type="match status" value="1"/>
</dbReference>